<evidence type="ECO:0000313" key="1">
    <source>
        <dbReference type="EMBL" id="BAP55975.1"/>
    </source>
</evidence>
<sequence>MNLYQVFWVVIIGLLALDIVFADSNPTFQENILLLPSVDSPERGGAYQNVQFQLTESGEWQLLDFTITPELQYLDKVEVIKTDSFPIQVFLKVSGNFITGCQEMGQISYRLLERKFDIWMYSTQDEKFSTGELTCAQMITPFTHIVPLPVYSLNKGEYEYSVNGRYTGTFSLAEDNKL</sequence>
<evidence type="ECO:0000313" key="2">
    <source>
        <dbReference type="Proteomes" id="UP000031623"/>
    </source>
</evidence>
<dbReference type="AlphaFoldDB" id="A0A090ALI1"/>
<dbReference type="KEGG" id="tig:THII_1678"/>
<dbReference type="OrthoDB" id="7064462at2"/>
<proteinExistence type="predicted"/>
<keyword evidence="2" id="KW-1185">Reference proteome</keyword>
<organism evidence="1 2">
    <name type="scientific">Thioploca ingrica</name>
    <dbReference type="NCBI Taxonomy" id="40754"/>
    <lineage>
        <taxon>Bacteria</taxon>
        <taxon>Pseudomonadati</taxon>
        <taxon>Pseudomonadota</taxon>
        <taxon>Gammaproteobacteria</taxon>
        <taxon>Thiotrichales</taxon>
        <taxon>Thiotrichaceae</taxon>
        <taxon>Thioploca</taxon>
    </lineage>
</organism>
<dbReference type="EMBL" id="AP014633">
    <property type="protein sequence ID" value="BAP55975.1"/>
    <property type="molecule type" value="Genomic_DNA"/>
</dbReference>
<dbReference type="Proteomes" id="UP000031623">
    <property type="component" value="Chromosome"/>
</dbReference>
<dbReference type="HOGENOM" id="CLU_1509942_0_0_6"/>
<gene>
    <name evidence="1" type="ORF">THII_1678</name>
</gene>
<name>A0A090ALI1_9GAMM</name>
<reference evidence="1 2" key="1">
    <citation type="journal article" date="2014" name="ISME J.">
        <title>Ecophysiology of Thioploca ingrica as revealed by the complete genome sequence supplemented with proteomic evidence.</title>
        <authorList>
            <person name="Kojima H."/>
            <person name="Ogura Y."/>
            <person name="Yamamoto N."/>
            <person name="Togashi T."/>
            <person name="Mori H."/>
            <person name="Watanabe T."/>
            <person name="Nemoto F."/>
            <person name="Kurokawa K."/>
            <person name="Hayashi T."/>
            <person name="Fukui M."/>
        </authorList>
    </citation>
    <scope>NUCLEOTIDE SEQUENCE [LARGE SCALE GENOMIC DNA]</scope>
</reference>
<accession>A0A090ALI1</accession>
<protein>
    <submittedName>
        <fullName evidence="1">Uncharacterized protein</fullName>
    </submittedName>
</protein>